<proteinExistence type="predicted"/>
<reference evidence="1" key="1">
    <citation type="submission" date="2020-05" db="EMBL/GenBank/DDBJ databases">
        <authorList>
            <person name="Chiriac C."/>
            <person name="Salcher M."/>
            <person name="Ghai R."/>
            <person name="Kavagutti S V."/>
        </authorList>
    </citation>
    <scope>NUCLEOTIDE SEQUENCE</scope>
</reference>
<protein>
    <submittedName>
        <fullName evidence="1">Unannotated protein</fullName>
    </submittedName>
</protein>
<gene>
    <name evidence="1" type="ORF">UFOPK3519_00378</name>
</gene>
<accession>A0A6J7FGE1</accession>
<dbReference type="AlphaFoldDB" id="A0A6J7FGE1"/>
<evidence type="ECO:0000313" key="1">
    <source>
        <dbReference type="EMBL" id="CAB4892555.1"/>
    </source>
</evidence>
<dbReference type="EMBL" id="CAFBMG010000018">
    <property type="protein sequence ID" value="CAB4892555.1"/>
    <property type="molecule type" value="Genomic_DNA"/>
</dbReference>
<name>A0A6J7FGE1_9ZZZZ</name>
<organism evidence="1">
    <name type="scientific">freshwater metagenome</name>
    <dbReference type="NCBI Taxonomy" id="449393"/>
    <lineage>
        <taxon>unclassified sequences</taxon>
        <taxon>metagenomes</taxon>
        <taxon>ecological metagenomes</taxon>
    </lineage>
</organism>
<sequence>MQRDIHLCSNNDRERGLAETWRPGKQKMVWGLPTPAGCLEDDREPTLQFCLTYELIK</sequence>